<name>A0AAV1X4Z1_LUPLU</name>
<sequence>MSKTEIVVFVEKAKEQEPIKSFFTLFNNFKFDLQQLPFFNPKPKPINKNKNKNKTLVVSDGNTVQQKKEEEDVTKSKLVWFPKTQVLASTPLEAQPENLESSNKTSNSLILWQVGALGAFFISRWAWARWNERKGQGRSPNDGEGRPSDDPPRSSANE</sequence>
<dbReference type="GO" id="GO:0009507">
    <property type="term" value="C:chloroplast"/>
    <property type="evidence" value="ECO:0007669"/>
    <property type="project" value="TreeGrafter"/>
</dbReference>
<dbReference type="EMBL" id="CAXHTB010000012">
    <property type="protein sequence ID" value="CAL0316809.1"/>
    <property type="molecule type" value="Genomic_DNA"/>
</dbReference>
<proteinExistence type="predicted"/>
<comment type="caution">
    <text evidence="2">The sequence shown here is derived from an EMBL/GenBank/DDBJ whole genome shotgun (WGS) entry which is preliminary data.</text>
</comment>
<evidence type="ECO:0000313" key="2">
    <source>
        <dbReference type="EMBL" id="CAL0316809.1"/>
    </source>
</evidence>
<feature type="region of interest" description="Disordered" evidence="1">
    <location>
        <begin position="42"/>
        <end position="70"/>
    </location>
</feature>
<accession>A0AAV1X4Z1</accession>
<gene>
    <name evidence="2" type="ORF">LLUT_LOCUS17869</name>
</gene>
<keyword evidence="3" id="KW-1185">Reference proteome</keyword>
<evidence type="ECO:0000313" key="3">
    <source>
        <dbReference type="Proteomes" id="UP001497480"/>
    </source>
</evidence>
<dbReference type="AlphaFoldDB" id="A0AAV1X4Z1"/>
<protein>
    <submittedName>
        <fullName evidence="2">Uncharacterized protein</fullName>
    </submittedName>
</protein>
<dbReference type="PANTHER" id="PTHR36374:SF1">
    <property type="entry name" value="OS01G0969000 PROTEIN"/>
    <property type="match status" value="1"/>
</dbReference>
<reference evidence="2 3" key="1">
    <citation type="submission" date="2024-03" db="EMBL/GenBank/DDBJ databases">
        <authorList>
            <person name="Martinez-Hernandez J."/>
        </authorList>
    </citation>
    <scope>NUCLEOTIDE SEQUENCE [LARGE SCALE GENOMIC DNA]</scope>
</reference>
<organism evidence="2 3">
    <name type="scientific">Lupinus luteus</name>
    <name type="common">European yellow lupine</name>
    <dbReference type="NCBI Taxonomy" id="3873"/>
    <lineage>
        <taxon>Eukaryota</taxon>
        <taxon>Viridiplantae</taxon>
        <taxon>Streptophyta</taxon>
        <taxon>Embryophyta</taxon>
        <taxon>Tracheophyta</taxon>
        <taxon>Spermatophyta</taxon>
        <taxon>Magnoliopsida</taxon>
        <taxon>eudicotyledons</taxon>
        <taxon>Gunneridae</taxon>
        <taxon>Pentapetalae</taxon>
        <taxon>rosids</taxon>
        <taxon>fabids</taxon>
        <taxon>Fabales</taxon>
        <taxon>Fabaceae</taxon>
        <taxon>Papilionoideae</taxon>
        <taxon>50 kb inversion clade</taxon>
        <taxon>genistoids sensu lato</taxon>
        <taxon>core genistoids</taxon>
        <taxon>Genisteae</taxon>
        <taxon>Lupinus</taxon>
    </lineage>
</organism>
<dbReference type="Proteomes" id="UP001497480">
    <property type="component" value="Unassembled WGS sequence"/>
</dbReference>
<feature type="compositionally biased region" description="Basic and acidic residues" evidence="1">
    <location>
        <begin position="133"/>
        <end position="152"/>
    </location>
</feature>
<evidence type="ECO:0000256" key="1">
    <source>
        <dbReference type="SAM" id="MobiDB-lite"/>
    </source>
</evidence>
<dbReference type="PANTHER" id="PTHR36374">
    <property type="entry name" value="OS01G0969000 PROTEIN"/>
    <property type="match status" value="1"/>
</dbReference>
<feature type="region of interest" description="Disordered" evidence="1">
    <location>
        <begin position="133"/>
        <end position="158"/>
    </location>
</feature>